<feature type="domain" description="Transglycosylase SLT" evidence="1">
    <location>
        <begin position="102"/>
        <end position="161"/>
    </location>
</feature>
<dbReference type="RefSeq" id="WP_258331339.1">
    <property type="nucleotide sequence ID" value="NZ_JAPTGG010000005.1"/>
</dbReference>
<dbReference type="SUPFAM" id="SSF53955">
    <property type="entry name" value="Lysozyme-like"/>
    <property type="match status" value="1"/>
</dbReference>
<dbReference type="InterPro" id="IPR023346">
    <property type="entry name" value="Lysozyme-like_dom_sf"/>
</dbReference>
<dbReference type="Pfam" id="PF01464">
    <property type="entry name" value="SLT"/>
    <property type="match status" value="1"/>
</dbReference>
<accession>A0A9J6RLJ4</accession>
<reference evidence="2 3" key="1">
    <citation type="submission" date="2022-12" db="EMBL/GenBank/DDBJ databases">
        <title>Dasania phycosphaerae sp. nov., isolated from particulate material of the south coast of Korea.</title>
        <authorList>
            <person name="Jiang Y."/>
        </authorList>
    </citation>
    <scope>NUCLEOTIDE SEQUENCE [LARGE SCALE GENOMIC DNA]</scope>
    <source>
        <strain evidence="2 3">GY-19</strain>
    </source>
</reference>
<keyword evidence="3" id="KW-1185">Reference proteome</keyword>
<evidence type="ECO:0000313" key="3">
    <source>
        <dbReference type="Proteomes" id="UP001069090"/>
    </source>
</evidence>
<dbReference type="AlphaFoldDB" id="A0A9J6RLJ4"/>
<name>A0A9J6RLJ4_9GAMM</name>
<dbReference type="Proteomes" id="UP001069090">
    <property type="component" value="Unassembled WGS sequence"/>
</dbReference>
<dbReference type="EMBL" id="JAPTGG010000005">
    <property type="protein sequence ID" value="MCZ0865193.1"/>
    <property type="molecule type" value="Genomic_DNA"/>
</dbReference>
<evidence type="ECO:0000313" key="2">
    <source>
        <dbReference type="EMBL" id="MCZ0865193.1"/>
    </source>
</evidence>
<dbReference type="InterPro" id="IPR008258">
    <property type="entry name" value="Transglycosylase_SLT_dom_1"/>
</dbReference>
<gene>
    <name evidence="2" type="ORF">O0V09_08285</name>
</gene>
<sequence length="188" mass="21751">MNPYLMRSCLVKPCLVKKWIAGVTLMQSVAAVALEDVPVAYLIVAKSHQVPVDILYAIAMAESGTHYRGERVPWPWALNIDGQSVFCESQQDAIHRVSQAIRNRQSVDIGLMQVNWRWHGQRFATIDESLVPIKNLSAGATILYEQFEQTNDWWEAVARYHDPGQDAESLDSAQRYRERVRQYWREWF</sequence>
<proteinExistence type="predicted"/>
<comment type="caution">
    <text evidence="2">The sequence shown here is derived from an EMBL/GenBank/DDBJ whole genome shotgun (WGS) entry which is preliminary data.</text>
</comment>
<evidence type="ECO:0000259" key="1">
    <source>
        <dbReference type="Pfam" id="PF01464"/>
    </source>
</evidence>
<dbReference type="Gene3D" id="1.10.530.10">
    <property type="match status" value="1"/>
</dbReference>
<protein>
    <submittedName>
        <fullName evidence="2">Transglycosylase SLT domain-containing protein</fullName>
    </submittedName>
</protein>
<organism evidence="2 3">
    <name type="scientific">Dasania phycosphaerae</name>
    <dbReference type="NCBI Taxonomy" id="2950436"/>
    <lineage>
        <taxon>Bacteria</taxon>
        <taxon>Pseudomonadati</taxon>
        <taxon>Pseudomonadota</taxon>
        <taxon>Gammaproteobacteria</taxon>
        <taxon>Cellvibrionales</taxon>
        <taxon>Spongiibacteraceae</taxon>
        <taxon>Dasania</taxon>
    </lineage>
</organism>